<organism evidence="2 3">
    <name type="scientific">Bacteroides stercoris</name>
    <dbReference type="NCBI Taxonomy" id="46506"/>
    <lineage>
        <taxon>Bacteria</taxon>
        <taxon>Pseudomonadati</taxon>
        <taxon>Bacteroidota</taxon>
        <taxon>Bacteroidia</taxon>
        <taxon>Bacteroidales</taxon>
        <taxon>Bacteroidaceae</taxon>
        <taxon>Bacteroides</taxon>
    </lineage>
</organism>
<proteinExistence type="predicted"/>
<keyword evidence="1" id="KW-0732">Signal</keyword>
<gene>
    <name evidence="2" type="ORF">F9958_10650</name>
</gene>
<dbReference type="EMBL" id="WCLE01000021">
    <property type="protein sequence ID" value="KAB5313376.1"/>
    <property type="molecule type" value="Genomic_DNA"/>
</dbReference>
<sequence>MKKKFLISFLILIVCHTLLAQDKNDSGNSASCVEFSNIFNNIKTLCDKDNGKLWGVNLYTPILCINKKRDLWSNQKDSQGQLQACGEVFIGKFPVNKNIANSTINVFGQQWVMIALPIPVGVINRNILFCHEIFHYWQDFLGHVPRAYNNTHMDAKDARILLKLEWNAFLSACKTTDSSLRKIAICDALTFRKQRQQKFSKYYSDETAFEIQEGLAQYTGIKLSVSSDSMYLHILDKEMESYAKKENLVRSFAYFSGAIMGYLLDQSTSEWRKQIDGNSDLGYLIQKAYGVVIPTDKEKHIQQRKALYDYNNIVRFENQRDSIQTIKKKQLTKLFTQDIKKLPLKNMQISFDPNSIIPLENIGNIYKSVRIVDDWGILESKSNGSILITEDWKYVILPFANSIKTNNNVEETESWKLQLKASNK</sequence>
<reference evidence="2 3" key="1">
    <citation type="journal article" date="2019" name="Nat. Med.">
        <title>A library of human gut bacterial isolates paired with longitudinal multiomics data enables mechanistic microbiome research.</title>
        <authorList>
            <person name="Poyet M."/>
            <person name="Groussin M."/>
            <person name="Gibbons S.M."/>
            <person name="Avila-Pacheco J."/>
            <person name="Jiang X."/>
            <person name="Kearney S.M."/>
            <person name="Perrotta A.R."/>
            <person name="Berdy B."/>
            <person name="Zhao S."/>
            <person name="Lieberman T.D."/>
            <person name="Swanson P.K."/>
            <person name="Smith M."/>
            <person name="Roesemann S."/>
            <person name="Alexander J.E."/>
            <person name="Rich S.A."/>
            <person name="Livny J."/>
            <person name="Vlamakis H."/>
            <person name="Clish C."/>
            <person name="Bullock K."/>
            <person name="Deik A."/>
            <person name="Scott J."/>
            <person name="Pierce K.A."/>
            <person name="Xavier R.J."/>
            <person name="Alm E.J."/>
        </authorList>
    </citation>
    <scope>NUCLEOTIDE SEQUENCE [LARGE SCALE GENOMIC DNA]</scope>
    <source>
        <strain evidence="2 3">BIOML-A6</strain>
    </source>
</reference>
<dbReference type="AlphaFoldDB" id="A0A7J5LC71"/>
<feature type="chain" id="PRO_5029875021" evidence="1">
    <location>
        <begin position="21"/>
        <end position="424"/>
    </location>
</feature>
<name>A0A7J5LC71_BACSE</name>
<feature type="signal peptide" evidence="1">
    <location>
        <begin position="1"/>
        <end position="20"/>
    </location>
</feature>
<accession>A0A7J5LC71</accession>
<dbReference type="Proteomes" id="UP000467334">
    <property type="component" value="Unassembled WGS sequence"/>
</dbReference>
<protein>
    <submittedName>
        <fullName evidence="2">Uncharacterized protein</fullName>
    </submittedName>
</protein>
<evidence type="ECO:0000256" key="1">
    <source>
        <dbReference type="SAM" id="SignalP"/>
    </source>
</evidence>
<comment type="caution">
    <text evidence="2">The sequence shown here is derived from an EMBL/GenBank/DDBJ whole genome shotgun (WGS) entry which is preliminary data.</text>
</comment>
<evidence type="ECO:0000313" key="3">
    <source>
        <dbReference type="Proteomes" id="UP000467334"/>
    </source>
</evidence>
<evidence type="ECO:0000313" key="2">
    <source>
        <dbReference type="EMBL" id="KAB5313376.1"/>
    </source>
</evidence>
<dbReference type="RefSeq" id="WP_117940834.1">
    <property type="nucleotide sequence ID" value="NZ_CP081913.1"/>
</dbReference>